<proteinExistence type="predicted"/>
<sequence length="403" mass="43970">MQPDPQETRRLSPEPVTGNRGRLGAAAAPRRQRDARSPKWARMRFRAPFGEEDGRPVVPLRGEDARSIPGRWALGAAVRSYLPPHGKADVKAERSSKLPDDVKGGVDCGVDAGESADVEIRHDLPGVFTGNGAAHGQNFKSSAKSEPPTELPGCREWVVSRAQRRARVTQTDGGLHGATAGRGAHEHSGRIWIENTGELGGHRGDDLCGRASERRELLREKVPQLLNDPFESIDCPSEDTENLQTWRSGTTSQECSQETVPRTGRTSLRASAKSEPSTELPGCREWVVSRAQRRARVTQTDGGLHGATAGRGAHEHSGRIWIENTGELGGHRGDDLCGRAAERRELLREKVPQLLNDPFESIDCPSEDTEQAQSDDKKRVYGNTCATTRITAMLTSALLNQNV</sequence>
<name>A0ACB9VEL4_9CETA</name>
<evidence type="ECO:0000313" key="1">
    <source>
        <dbReference type="EMBL" id="KAI4587916.1"/>
    </source>
</evidence>
<gene>
    <name evidence="1" type="ORF">MJG53_002324</name>
</gene>
<dbReference type="Proteomes" id="UP001057279">
    <property type="component" value="Linkage Group LG02"/>
</dbReference>
<organism evidence="1 2">
    <name type="scientific">Ovis ammon polii x Ovis aries</name>
    <dbReference type="NCBI Taxonomy" id="2918886"/>
    <lineage>
        <taxon>Eukaryota</taxon>
        <taxon>Metazoa</taxon>
        <taxon>Chordata</taxon>
        <taxon>Craniata</taxon>
        <taxon>Vertebrata</taxon>
        <taxon>Euteleostomi</taxon>
        <taxon>Mammalia</taxon>
        <taxon>Eutheria</taxon>
        <taxon>Laurasiatheria</taxon>
        <taxon>Artiodactyla</taxon>
        <taxon>Ruminantia</taxon>
        <taxon>Pecora</taxon>
        <taxon>Bovidae</taxon>
        <taxon>Caprinae</taxon>
        <taxon>Ovis</taxon>
    </lineage>
</organism>
<comment type="caution">
    <text evidence="1">The sequence shown here is derived from an EMBL/GenBank/DDBJ whole genome shotgun (WGS) entry which is preliminary data.</text>
</comment>
<reference evidence="1" key="1">
    <citation type="submission" date="2022-03" db="EMBL/GenBank/DDBJ databases">
        <title>Genomic analyses of argali, domestic sheep and their hybrids provide insights into chromosomal evolution, heterosis and genetic basis of agronomic traits.</title>
        <authorList>
            <person name="Li M."/>
        </authorList>
    </citation>
    <scope>NUCLEOTIDE SEQUENCE</scope>
    <source>
        <strain evidence="1">F1 hybrid</strain>
    </source>
</reference>
<accession>A0ACB9VEL4</accession>
<dbReference type="EMBL" id="CM043027">
    <property type="protein sequence ID" value="KAI4587916.1"/>
    <property type="molecule type" value="Genomic_DNA"/>
</dbReference>
<protein>
    <submittedName>
        <fullName evidence="1">Uncharacterized protein</fullName>
    </submittedName>
</protein>
<keyword evidence="2" id="KW-1185">Reference proteome</keyword>
<evidence type="ECO:0000313" key="2">
    <source>
        <dbReference type="Proteomes" id="UP001057279"/>
    </source>
</evidence>